<dbReference type="EMBL" id="BNBO01000025">
    <property type="protein sequence ID" value="GHH75282.1"/>
    <property type="molecule type" value="Genomic_DNA"/>
</dbReference>
<keyword evidence="3" id="KW-1185">Reference proteome</keyword>
<evidence type="ECO:0000313" key="3">
    <source>
        <dbReference type="Proteomes" id="UP000617734"/>
    </source>
</evidence>
<comment type="caution">
    <text evidence="2">The sequence shown here is derived from an EMBL/GenBank/DDBJ whole genome shotgun (WGS) entry which is preliminary data.</text>
</comment>
<protein>
    <submittedName>
        <fullName evidence="2">Uncharacterized protein</fullName>
    </submittedName>
</protein>
<feature type="region of interest" description="Disordered" evidence="1">
    <location>
        <begin position="1"/>
        <end position="96"/>
    </location>
</feature>
<dbReference type="AlphaFoldDB" id="A0A919KWK2"/>
<reference evidence="2" key="1">
    <citation type="journal article" date="2014" name="Int. J. Syst. Evol. Microbiol.">
        <title>Complete genome sequence of Corynebacterium casei LMG S-19264T (=DSM 44701T), isolated from a smear-ripened cheese.</title>
        <authorList>
            <consortium name="US DOE Joint Genome Institute (JGI-PGF)"/>
            <person name="Walter F."/>
            <person name="Albersmeier A."/>
            <person name="Kalinowski J."/>
            <person name="Ruckert C."/>
        </authorList>
    </citation>
    <scope>NUCLEOTIDE SEQUENCE</scope>
    <source>
        <strain evidence="2">JCM 4646</strain>
    </source>
</reference>
<accession>A0A919KWK2</accession>
<feature type="compositionally biased region" description="Basic residues" evidence="1">
    <location>
        <begin position="67"/>
        <end position="76"/>
    </location>
</feature>
<sequence>MGTTGPDGHPLPGRRHLRTATATASEPAGPVSDRPGRRRAPQPGPVPLTAHPSRAYAPDRRAYARAVRPRAVRPRAARQAAARPLAGTARSVRTGR</sequence>
<reference evidence="2" key="2">
    <citation type="submission" date="2020-09" db="EMBL/GenBank/DDBJ databases">
        <authorList>
            <person name="Sun Q."/>
            <person name="Ohkuma M."/>
        </authorList>
    </citation>
    <scope>NUCLEOTIDE SEQUENCE</scope>
    <source>
        <strain evidence="2">JCM 4646</strain>
    </source>
</reference>
<proteinExistence type="predicted"/>
<gene>
    <name evidence="2" type="ORF">GCM10018781_43810</name>
</gene>
<name>A0A919KWK2_9ACTN</name>
<organism evidence="2 3">
    <name type="scientific">Kitasatospora indigofera</name>
    <dbReference type="NCBI Taxonomy" id="67307"/>
    <lineage>
        <taxon>Bacteria</taxon>
        <taxon>Bacillati</taxon>
        <taxon>Actinomycetota</taxon>
        <taxon>Actinomycetes</taxon>
        <taxon>Kitasatosporales</taxon>
        <taxon>Streptomycetaceae</taxon>
        <taxon>Kitasatospora</taxon>
    </lineage>
</organism>
<feature type="compositionally biased region" description="Low complexity" evidence="1">
    <location>
        <begin position="77"/>
        <end position="90"/>
    </location>
</feature>
<evidence type="ECO:0000313" key="2">
    <source>
        <dbReference type="EMBL" id="GHH75282.1"/>
    </source>
</evidence>
<evidence type="ECO:0000256" key="1">
    <source>
        <dbReference type="SAM" id="MobiDB-lite"/>
    </source>
</evidence>
<dbReference type="Proteomes" id="UP000617734">
    <property type="component" value="Unassembled WGS sequence"/>
</dbReference>